<evidence type="ECO:0000256" key="3">
    <source>
        <dbReference type="ARBA" id="ARBA00022741"/>
    </source>
</evidence>
<dbReference type="EMBL" id="CT868407">
    <property type="protein sequence ID" value="CAK81570.1"/>
    <property type="molecule type" value="Genomic_DNA"/>
</dbReference>
<keyword evidence="3" id="KW-0547">Nucleotide-binding</keyword>
<dbReference type="SMART" id="SM00220">
    <property type="entry name" value="S_TKc"/>
    <property type="match status" value="1"/>
</dbReference>
<accession>A0DEV3</accession>
<evidence type="ECO:0000256" key="1">
    <source>
        <dbReference type="ARBA" id="ARBA00022527"/>
    </source>
</evidence>
<dbReference type="InParanoid" id="A0DEV3"/>
<feature type="domain" description="AGC-kinase C-terminal" evidence="7">
    <location>
        <begin position="286"/>
        <end position="346"/>
    </location>
</feature>
<keyword evidence="4" id="KW-0418">Kinase</keyword>
<dbReference type="HOGENOM" id="CLU_000288_63_5_1"/>
<evidence type="ECO:0000313" key="8">
    <source>
        <dbReference type="EMBL" id="CAK81570.1"/>
    </source>
</evidence>
<dbReference type="Gene3D" id="1.10.510.10">
    <property type="entry name" value="Transferase(Phosphotransferase) domain 1"/>
    <property type="match status" value="1"/>
</dbReference>
<evidence type="ECO:0000256" key="4">
    <source>
        <dbReference type="ARBA" id="ARBA00022777"/>
    </source>
</evidence>
<dbReference type="InterPro" id="IPR011009">
    <property type="entry name" value="Kinase-like_dom_sf"/>
</dbReference>
<evidence type="ECO:0000313" key="9">
    <source>
        <dbReference type="Proteomes" id="UP000000600"/>
    </source>
</evidence>
<keyword evidence="2" id="KW-0808">Transferase</keyword>
<evidence type="ECO:0000259" key="7">
    <source>
        <dbReference type="PROSITE" id="PS51285"/>
    </source>
</evidence>
<dbReference type="InterPro" id="IPR008271">
    <property type="entry name" value="Ser/Thr_kinase_AS"/>
</dbReference>
<dbReference type="GO" id="GO:0005737">
    <property type="term" value="C:cytoplasm"/>
    <property type="evidence" value="ECO:0000318"/>
    <property type="project" value="GO_Central"/>
</dbReference>
<reference evidence="8 9" key="1">
    <citation type="journal article" date="2006" name="Nature">
        <title>Global trends of whole-genome duplications revealed by the ciliate Paramecium tetraurelia.</title>
        <authorList>
            <consortium name="Genoscope"/>
            <person name="Aury J.-M."/>
            <person name="Jaillon O."/>
            <person name="Duret L."/>
            <person name="Noel B."/>
            <person name="Jubin C."/>
            <person name="Porcel B.M."/>
            <person name="Segurens B."/>
            <person name="Daubin V."/>
            <person name="Anthouard V."/>
            <person name="Aiach N."/>
            <person name="Arnaiz O."/>
            <person name="Billaut A."/>
            <person name="Beisson J."/>
            <person name="Blanc I."/>
            <person name="Bouhouche K."/>
            <person name="Camara F."/>
            <person name="Duharcourt S."/>
            <person name="Guigo R."/>
            <person name="Gogendeau D."/>
            <person name="Katinka M."/>
            <person name="Keller A.-M."/>
            <person name="Kissmehl R."/>
            <person name="Klotz C."/>
            <person name="Koll F."/>
            <person name="Le Moue A."/>
            <person name="Lepere C."/>
            <person name="Malinsky S."/>
            <person name="Nowacki M."/>
            <person name="Nowak J.K."/>
            <person name="Plattner H."/>
            <person name="Poulain J."/>
            <person name="Ruiz F."/>
            <person name="Serrano V."/>
            <person name="Zagulski M."/>
            <person name="Dessen P."/>
            <person name="Betermier M."/>
            <person name="Weissenbach J."/>
            <person name="Scarpelli C."/>
            <person name="Schachter V."/>
            <person name="Sperling L."/>
            <person name="Meyer E."/>
            <person name="Cohen J."/>
            <person name="Wincker P."/>
        </authorList>
    </citation>
    <scope>NUCLEOTIDE SEQUENCE [LARGE SCALE GENOMIC DNA]</scope>
    <source>
        <strain evidence="8 9">Stock d4-2</strain>
    </source>
</reference>
<dbReference type="PANTHER" id="PTHR24351">
    <property type="entry name" value="RIBOSOMAL PROTEIN S6 KINASE"/>
    <property type="match status" value="1"/>
</dbReference>
<dbReference type="PROSITE" id="PS51285">
    <property type="entry name" value="AGC_KINASE_CTER"/>
    <property type="match status" value="1"/>
</dbReference>
<dbReference type="InterPro" id="IPR000719">
    <property type="entry name" value="Prot_kinase_dom"/>
</dbReference>
<dbReference type="RefSeq" id="XP_001448967.1">
    <property type="nucleotide sequence ID" value="XM_001448930.1"/>
</dbReference>
<proteinExistence type="predicted"/>
<dbReference type="AlphaFoldDB" id="A0DEV3"/>
<dbReference type="PROSITE" id="PS00108">
    <property type="entry name" value="PROTEIN_KINASE_ST"/>
    <property type="match status" value="1"/>
</dbReference>
<dbReference type="eggNOG" id="KOG0690">
    <property type="taxonomic scope" value="Eukaryota"/>
</dbReference>
<dbReference type="GO" id="GO:0005524">
    <property type="term" value="F:ATP binding"/>
    <property type="evidence" value="ECO:0007669"/>
    <property type="project" value="UniProtKB-KW"/>
</dbReference>
<dbReference type="OrthoDB" id="377346at2759"/>
<dbReference type="CDD" id="cd05123">
    <property type="entry name" value="STKc_AGC"/>
    <property type="match status" value="1"/>
</dbReference>
<dbReference type="GeneID" id="5034752"/>
<evidence type="ECO:0008006" key="10">
    <source>
        <dbReference type="Google" id="ProtNLM"/>
    </source>
</evidence>
<dbReference type="Pfam" id="PF00069">
    <property type="entry name" value="Pkinase"/>
    <property type="match status" value="1"/>
</dbReference>
<keyword evidence="1" id="KW-0723">Serine/threonine-protein kinase</keyword>
<dbReference type="SUPFAM" id="SSF56112">
    <property type="entry name" value="Protein kinase-like (PK-like)"/>
    <property type="match status" value="1"/>
</dbReference>
<evidence type="ECO:0000256" key="2">
    <source>
        <dbReference type="ARBA" id="ARBA00022679"/>
    </source>
</evidence>
<evidence type="ECO:0000259" key="6">
    <source>
        <dbReference type="PROSITE" id="PS50011"/>
    </source>
</evidence>
<keyword evidence="5" id="KW-0067">ATP-binding</keyword>
<sequence>MLVSLKNRIYEFTFKQINSIHPFLHKIILKQLDHLQLEQYYKQVKVHLGDVYLVEKRITGRPNQGPKLAMKVLPKNKFLGQNLLRYALTERNILSYLNHPFIVKLRYAFQTNTHLCLLMDFCPGGDLSKLIQRQQRLSEQQAKLYFAEILTALEHLHSNDIIYRDLKPENIVIDQYGHAMLTDFGLSKEGIHDNYGAKSFCGSMAYLAPEMLKRVGHGRAVDWYHMEGILLYEMITGRPPITFNFQIQLPKNANLLFNPLLIKNPMQRLGASQRDADEIKDHPFLKQINWKDLLNRKYKPPIPVINEEILNQKFDIPFDFILSADKSSAINYINGWSFVNNDFVQF</sequence>
<dbReference type="InterPro" id="IPR045270">
    <property type="entry name" value="STKc_AGC"/>
</dbReference>
<dbReference type="GO" id="GO:0005634">
    <property type="term" value="C:nucleus"/>
    <property type="evidence" value="ECO:0000318"/>
    <property type="project" value="GO_Central"/>
</dbReference>
<dbReference type="FunFam" id="1.10.510.10:FF:000551">
    <property type="entry name" value="Non-specific serine/threonine protein kinase"/>
    <property type="match status" value="1"/>
</dbReference>
<evidence type="ECO:0000256" key="5">
    <source>
        <dbReference type="ARBA" id="ARBA00022840"/>
    </source>
</evidence>
<keyword evidence="9" id="KW-1185">Reference proteome</keyword>
<gene>
    <name evidence="8" type="ORF">GSPATT00016396001</name>
</gene>
<dbReference type="Gene3D" id="3.30.200.20">
    <property type="entry name" value="Phosphorylase Kinase, domain 1"/>
    <property type="match status" value="1"/>
</dbReference>
<dbReference type="Proteomes" id="UP000000600">
    <property type="component" value="Unassembled WGS sequence"/>
</dbReference>
<name>A0DEV3_PARTE</name>
<feature type="domain" description="Protein kinase" evidence="6">
    <location>
        <begin position="37"/>
        <end position="285"/>
    </location>
</feature>
<dbReference type="KEGG" id="ptm:GSPATT00016396001"/>
<dbReference type="STRING" id="5888.A0DEV3"/>
<organism evidence="8 9">
    <name type="scientific">Paramecium tetraurelia</name>
    <dbReference type="NCBI Taxonomy" id="5888"/>
    <lineage>
        <taxon>Eukaryota</taxon>
        <taxon>Sar</taxon>
        <taxon>Alveolata</taxon>
        <taxon>Ciliophora</taxon>
        <taxon>Intramacronucleata</taxon>
        <taxon>Oligohymenophorea</taxon>
        <taxon>Peniculida</taxon>
        <taxon>Parameciidae</taxon>
        <taxon>Paramecium</taxon>
    </lineage>
</organism>
<dbReference type="PROSITE" id="PS50011">
    <property type="entry name" value="PROTEIN_KINASE_DOM"/>
    <property type="match status" value="1"/>
</dbReference>
<protein>
    <recommendedName>
        <fullName evidence="10">Protein kinase domain-containing protein</fullName>
    </recommendedName>
</protein>
<dbReference type="InterPro" id="IPR000961">
    <property type="entry name" value="AGC-kinase_C"/>
</dbReference>
<dbReference type="GO" id="GO:0004674">
    <property type="term" value="F:protein serine/threonine kinase activity"/>
    <property type="evidence" value="ECO:0000318"/>
    <property type="project" value="GO_Central"/>
</dbReference>